<dbReference type="Gene3D" id="2.60.120.10">
    <property type="entry name" value="Jelly Rolls"/>
    <property type="match status" value="2"/>
</dbReference>
<feature type="binding site" evidence="2">
    <location>
        <position position="59"/>
    </location>
    <ligand>
        <name>Fe cation</name>
        <dbReference type="ChEBI" id="CHEBI:24875"/>
    </ligand>
</feature>
<name>A0A285HC90_9FIRM</name>
<comment type="cofactor">
    <cofactor evidence="2">
        <name>Fe cation</name>
        <dbReference type="ChEBI" id="CHEBI:24875"/>
    </cofactor>
    <text evidence="2">Binds 1 Fe cation per subunit.</text>
</comment>
<dbReference type="PIRSF" id="PIRSF006232">
    <property type="entry name" value="Pirin"/>
    <property type="match status" value="1"/>
</dbReference>
<keyword evidence="2" id="KW-0408">Iron</keyword>
<dbReference type="RefSeq" id="WP_097018306.1">
    <property type="nucleotide sequence ID" value="NZ_OBDZ01000017.1"/>
</dbReference>
<dbReference type="InterPro" id="IPR003829">
    <property type="entry name" value="Pirin_N_dom"/>
</dbReference>
<dbReference type="InterPro" id="IPR012093">
    <property type="entry name" value="Pirin"/>
</dbReference>
<dbReference type="AlphaFoldDB" id="A0A285HC90"/>
<feature type="domain" description="Quercetin 2,3-dioxygenase C-terminal cupin" evidence="5">
    <location>
        <begin position="147"/>
        <end position="232"/>
    </location>
</feature>
<dbReference type="PANTHER" id="PTHR43212:SF3">
    <property type="entry name" value="QUERCETIN 2,3-DIOXYGENASE"/>
    <property type="match status" value="1"/>
</dbReference>
<reference evidence="7" key="1">
    <citation type="submission" date="2017-09" db="EMBL/GenBank/DDBJ databases">
        <authorList>
            <person name="Varghese N."/>
            <person name="Submissions S."/>
        </authorList>
    </citation>
    <scope>NUCLEOTIDE SEQUENCE [LARGE SCALE GENOMIC DNA]</scope>
    <source>
        <strain evidence="7">MSL47</strain>
    </source>
</reference>
<evidence type="ECO:0000256" key="3">
    <source>
        <dbReference type="RuleBase" id="RU003457"/>
    </source>
</evidence>
<gene>
    <name evidence="6" type="ORF">SAMN06265827_1174</name>
</gene>
<organism evidence="6 7">
    <name type="scientific">Orenia metallireducens</name>
    <dbReference type="NCBI Taxonomy" id="1413210"/>
    <lineage>
        <taxon>Bacteria</taxon>
        <taxon>Bacillati</taxon>
        <taxon>Bacillota</taxon>
        <taxon>Clostridia</taxon>
        <taxon>Halanaerobiales</taxon>
        <taxon>Halobacteroidaceae</taxon>
        <taxon>Orenia</taxon>
    </lineage>
</organism>
<feature type="binding site" evidence="2">
    <location>
        <position position="57"/>
    </location>
    <ligand>
        <name>Fe cation</name>
        <dbReference type="ChEBI" id="CHEBI:24875"/>
    </ligand>
</feature>
<feature type="binding site" evidence="2">
    <location>
        <position position="101"/>
    </location>
    <ligand>
        <name>Fe cation</name>
        <dbReference type="ChEBI" id="CHEBI:24875"/>
    </ligand>
</feature>
<feature type="binding site" evidence="2">
    <location>
        <position position="103"/>
    </location>
    <ligand>
        <name>Fe cation</name>
        <dbReference type="ChEBI" id="CHEBI:24875"/>
    </ligand>
</feature>
<evidence type="ECO:0008006" key="8">
    <source>
        <dbReference type="Google" id="ProtNLM"/>
    </source>
</evidence>
<protein>
    <recommendedName>
        <fullName evidence="8">Pirin</fullName>
    </recommendedName>
</protein>
<dbReference type="Pfam" id="PF17954">
    <property type="entry name" value="Pirin_C_2"/>
    <property type="match status" value="1"/>
</dbReference>
<dbReference type="OrthoDB" id="321327at2"/>
<evidence type="ECO:0000313" key="6">
    <source>
        <dbReference type="EMBL" id="SNY33350.1"/>
    </source>
</evidence>
<keyword evidence="7" id="KW-1185">Reference proteome</keyword>
<dbReference type="EMBL" id="OBDZ01000017">
    <property type="protein sequence ID" value="SNY33350.1"/>
    <property type="molecule type" value="Genomic_DNA"/>
</dbReference>
<evidence type="ECO:0000259" key="5">
    <source>
        <dbReference type="Pfam" id="PF17954"/>
    </source>
</evidence>
<evidence type="ECO:0000259" key="4">
    <source>
        <dbReference type="Pfam" id="PF02678"/>
    </source>
</evidence>
<dbReference type="InterPro" id="IPR011051">
    <property type="entry name" value="RmlC_Cupin_sf"/>
</dbReference>
<evidence type="ECO:0000256" key="1">
    <source>
        <dbReference type="ARBA" id="ARBA00008416"/>
    </source>
</evidence>
<dbReference type="GO" id="GO:0046872">
    <property type="term" value="F:metal ion binding"/>
    <property type="evidence" value="ECO:0007669"/>
    <property type="project" value="UniProtKB-KW"/>
</dbReference>
<evidence type="ECO:0000313" key="7">
    <source>
        <dbReference type="Proteomes" id="UP000219573"/>
    </source>
</evidence>
<comment type="similarity">
    <text evidence="1 3">Belongs to the pirin family.</text>
</comment>
<sequence>MIEVVPAKNRYKVKRDWIESNLSFSFRNYTIPNSECFGSLCAFNDDIIRAGEGFEMHPHNNLEIVTYVIDGVLGYQDSLGNNGIVEAGGVQRISAGTGIEHLEYNYSDDEDVHFLQLWFEPEVEDLEPSWEQNEFAKEDQLNRLLPVISGHDKEGTVKINQDIDLYLATFEAGESITYRHDSKRKLYLFVIKGEVIINNDCNLSKGDSLRIREEFELNIGTEVGAELMLIDLV</sequence>
<dbReference type="InterPro" id="IPR014710">
    <property type="entry name" value="RmlC-like_jellyroll"/>
</dbReference>
<keyword evidence="2" id="KW-0479">Metal-binding</keyword>
<feature type="domain" description="Pirin N-terminal" evidence="4">
    <location>
        <begin position="13"/>
        <end position="118"/>
    </location>
</feature>
<dbReference type="PANTHER" id="PTHR43212">
    <property type="entry name" value="QUERCETIN 2,3-DIOXYGENASE"/>
    <property type="match status" value="1"/>
</dbReference>
<dbReference type="Pfam" id="PF02678">
    <property type="entry name" value="Pirin"/>
    <property type="match status" value="1"/>
</dbReference>
<dbReference type="Proteomes" id="UP000219573">
    <property type="component" value="Unassembled WGS sequence"/>
</dbReference>
<evidence type="ECO:0000256" key="2">
    <source>
        <dbReference type="PIRSR" id="PIRSR006232-1"/>
    </source>
</evidence>
<dbReference type="SUPFAM" id="SSF51182">
    <property type="entry name" value="RmlC-like cupins"/>
    <property type="match status" value="1"/>
</dbReference>
<dbReference type="CDD" id="cd02910">
    <property type="entry name" value="cupin_Yhhw_N"/>
    <property type="match status" value="1"/>
</dbReference>
<proteinExistence type="inferred from homology"/>
<accession>A0A285HC90</accession>
<dbReference type="InterPro" id="IPR041602">
    <property type="entry name" value="Quercetinase_C"/>
</dbReference>